<dbReference type="GO" id="GO:0010971">
    <property type="term" value="P:positive regulation of G2/M transition of mitotic cell cycle"/>
    <property type="evidence" value="ECO:0000318"/>
    <property type="project" value="GO_Central"/>
</dbReference>
<keyword evidence="5" id="KW-0378">Hydrolase</keyword>
<keyword evidence="6" id="KW-0904">Protein phosphatase</keyword>
<dbReference type="InterPro" id="IPR000751">
    <property type="entry name" value="MPI_Phosphatase"/>
</dbReference>
<dbReference type="PANTHER" id="PTHR10828">
    <property type="entry name" value="M-PHASE INDUCER PHOSPHATASE DUAL SPECIFICITY PHOSPHATASE CDC25"/>
    <property type="match status" value="1"/>
</dbReference>
<evidence type="ECO:0000256" key="3">
    <source>
        <dbReference type="ARBA" id="ARBA00022618"/>
    </source>
</evidence>
<dbReference type="PROSITE" id="PS50206">
    <property type="entry name" value="RHODANESE_3"/>
    <property type="match status" value="1"/>
</dbReference>
<keyword evidence="7" id="KW-0131">Cell cycle</keyword>
<protein>
    <recommendedName>
        <fullName evidence="2">protein-tyrosine-phosphatase</fullName>
        <ecNumber evidence="2">3.1.3.48</ecNumber>
    </recommendedName>
</protein>
<dbReference type="InterPro" id="IPR036873">
    <property type="entry name" value="Rhodanese-like_dom_sf"/>
</dbReference>
<evidence type="ECO:0000256" key="1">
    <source>
        <dbReference type="ARBA" id="ARBA00011065"/>
    </source>
</evidence>
<dbReference type="RefSeq" id="XP_001325383.1">
    <property type="nucleotide sequence ID" value="XM_001325348.1"/>
</dbReference>
<dbReference type="EC" id="3.1.3.48" evidence="2"/>
<comment type="similarity">
    <text evidence="1">Belongs to the MPI phosphatase family.</text>
</comment>
<dbReference type="PANTHER" id="PTHR10828:SF17">
    <property type="entry name" value="PROTEIN-TYROSINE-PHOSPHATASE"/>
    <property type="match status" value="1"/>
</dbReference>
<comment type="catalytic activity">
    <reaction evidence="8">
        <text>O-phospho-L-tyrosyl-[protein] + H2O = L-tyrosyl-[protein] + phosphate</text>
        <dbReference type="Rhea" id="RHEA:10684"/>
        <dbReference type="Rhea" id="RHEA-COMP:10136"/>
        <dbReference type="Rhea" id="RHEA-COMP:20101"/>
        <dbReference type="ChEBI" id="CHEBI:15377"/>
        <dbReference type="ChEBI" id="CHEBI:43474"/>
        <dbReference type="ChEBI" id="CHEBI:46858"/>
        <dbReference type="ChEBI" id="CHEBI:61978"/>
        <dbReference type="EC" id="3.1.3.48"/>
    </reaction>
</comment>
<evidence type="ECO:0000259" key="9">
    <source>
        <dbReference type="PROSITE" id="PS50206"/>
    </source>
</evidence>
<name>A2E2I5_TRIV3</name>
<sequence length="256" mass="29619">MAEFNQNSMWPPSDTCATHSQDLLGNRGFGSLDLPRPNLDDQFDNDNFDPIPRDAYLMPFSQKNNKLVTKISPAEFVKILSASCPMNYDRVIICDCRYPHEFKGGHILGAFNIIRYKQLFDLYTKFKDQNVCVIFHCEFSQNRGPTWAQIFRKLDRDENMSRYPNLSFPDVFVLEGGYKKFYKEYPQYCIGGYTPMDDDGVPDKSILKRAKSAYEFETRAHLGLRTPPCPKRANSTIQFDTVKLSHLLFFNSQPSK</sequence>
<dbReference type="FunFam" id="3.40.250.10:FF:000021">
    <property type="entry name" value="M-phase inducer phosphatase cdc-25.2"/>
    <property type="match status" value="1"/>
</dbReference>
<dbReference type="Proteomes" id="UP000001542">
    <property type="component" value="Unassembled WGS sequence"/>
</dbReference>
<dbReference type="GO" id="GO:0005737">
    <property type="term" value="C:cytoplasm"/>
    <property type="evidence" value="ECO:0000318"/>
    <property type="project" value="GO_Central"/>
</dbReference>
<dbReference type="GO" id="GO:0110032">
    <property type="term" value="P:positive regulation of G2/MI transition of meiotic cell cycle"/>
    <property type="evidence" value="ECO:0000318"/>
    <property type="project" value="GO_Central"/>
</dbReference>
<dbReference type="VEuPathDB" id="TrichDB:TVAGG3_0306210"/>
<dbReference type="PRINTS" id="PR00716">
    <property type="entry name" value="MPIPHPHTASE"/>
</dbReference>
<proteinExistence type="inferred from homology"/>
<evidence type="ECO:0000256" key="8">
    <source>
        <dbReference type="ARBA" id="ARBA00051722"/>
    </source>
</evidence>
<dbReference type="Pfam" id="PF00581">
    <property type="entry name" value="Rhodanese"/>
    <property type="match status" value="1"/>
</dbReference>
<reference evidence="10" key="2">
    <citation type="journal article" date="2007" name="Science">
        <title>Draft genome sequence of the sexually transmitted pathogen Trichomonas vaginalis.</title>
        <authorList>
            <person name="Carlton J.M."/>
            <person name="Hirt R.P."/>
            <person name="Silva J.C."/>
            <person name="Delcher A.L."/>
            <person name="Schatz M."/>
            <person name="Zhao Q."/>
            <person name="Wortman J.R."/>
            <person name="Bidwell S.L."/>
            <person name="Alsmark U.C.M."/>
            <person name="Besteiro S."/>
            <person name="Sicheritz-Ponten T."/>
            <person name="Noel C.J."/>
            <person name="Dacks J.B."/>
            <person name="Foster P.G."/>
            <person name="Simillion C."/>
            <person name="Van de Peer Y."/>
            <person name="Miranda-Saavedra D."/>
            <person name="Barton G.J."/>
            <person name="Westrop G.D."/>
            <person name="Mueller S."/>
            <person name="Dessi D."/>
            <person name="Fiori P.L."/>
            <person name="Ren Q."/>
            <person name="Paulsen I."/>
            <person name="Zhang H."/>
            <person name="Bastida-Corcuera F.D."/>
            <person name="Simoes-Barbosa A."/>
            <person name="Brown M.T."/>
            <person name="Hayes R.D."/>
            <person name="Mukherjee M."/>
            <person name="Okumura C.Y."/>
            <person name="Schneider R."/>
            <person name="Smith A.J."/>
            <person name="Vanacova S."/>
            <person name="Villalvazo M."/>
            <person name="Haas B.J."/>
            <person name="Pertea M."/>
            <person name="Feldblyum T.V."/>
            <person name="Utterback T.R."/>
            <person name="Shu C.L."/>
            <person name="Osoegawa K."/>
            <person name="de Jong P.J."/>
            <person name="Hrdy I."/>
            <person name="Horvathova L."/>
            <person name="Zubacova Z."/>
            <person name="Dolezal P."/>
            <person name="Malik S.B."/>
            <person name="Logsdon J.M. Jr."/>
            <person name="Henze K."/>
            <person name="Gupta A."/>
            <person name="Wang C.C."/>
            <person name="Dunne R.L."/>
            <person name="Upcroft J.A."/>
            <person name="Upcroft P."/>
            <person name="White O."/>
            <person name="Salzberg S.L."/>
            <person name="Tang P."/>
            <person name="Chiu C.-H."/>
            <person name="Lee Y.-S."/>
            <person name="Embley T.M."/>
            <person name="Coombs G.H."/>
            <person name="Mottram J.C."/>
            <person name="Tachezy J."/>
            <person name="Fraser-Liggett C.M."/>
            <person name="Johnson P.J."/>
        </authorList>
    </citation>
    <scope>NUCLEOTIDE SEQUENCE [LARGE SCALE GENOMIC DNA]</scope>
    <source>
        <strain evidence="10">G3</strain>
    </source>
</reference>
<accession>A2E2I5</accession>
<dbReference type="SMR" id="A2E2I5"/>
<evidence type="ECO:0000256" key="5">
    <source>
        <dbReference type="ARBA" id="ARBA00022801"/>
    </source>
</evidence>
<dbReference type="VEuPathDB" id="TrichDB:TVAG_444440"/>
<dbReference type="GO" id="GO:0004725">
    <property type="term" value="F:protein tyrosine phosphatase activity"/>
    <property type="evidence" value="ECO:0000318"/>
    <property type="project" value="GO_Central"/>
</dbReference>
<evidence type="ECO:0000256" key="4">
    <source>
        <dbReference type="ARBA" id="ARBA00022776"/>
    </source>
</evidence>
<reference evidence="10" key="1">
    <citation type="submission" date="2006-10" db="EMBL/GenBank/DDBJ databases">
        <authorList>
            <person name="Amadeo P."/>
            <person name="Zhao Q."/>
            <person name="Wortman J."/>
            <person name="Fraser-Liggett C."/>
            <person name="Carlton J."/>
        </authorList>
    </citation>
    <scope>NUCLEOTIDE SEQUENCE</scope>
    <source>
        <strain evidence="10">G3</strain>
    </source>
</reference>
<dbReference type="OrthoDB" id="26523at2759"/>
<dbReference type="EMBL" id="DS113290">
    <property type="protein sequence ID" value="EAY13160.1"/>
    <property type="molecule type" value="Genomic_DNA"/>
</dbReference>
<gene>
    <name evidence="10" type="ORF">TVAG_444440</name>
</gene>
<dbReference type="AlphaFoldDB" id="A2E2I5"/>
<dbReference type="SMART" id="SM00450">
    <property type="entry name" value="RHOD"/>
    <property type="match status" value="1"/>
</dbReference>
<dbReference type="SUPFAM" id="SSF52821">
    <property type="entry name" value="Rhodanese/Cell cycle control phosphatase"/>
    <property type="match status" value="1"/>
</dbReference>
<dbReference type="Gene3D" id="3.40.250.10">
    <property type="entry name" value="Rhodanese-like domain"/>
    <property type="match status" value="1"/>
</dbReference>
<dbReference type="GO" id="GO:0005634">
    <property type="term" value="C:nucleus"/>
    <property type="evidence" value="ECO:0000318"/>
    <property type="project" value="GO_Central"/>
</dbReference>
<evidence type="ECO:0000256" key="7">
    <source>
        <dbReference type="ARBA" id="ARBA00023306"/>
    </source>
</evidence>
<feature type="domain" description="Rhodanese" evidence="9">
    <location>
        <begin position="87"/>
        <end position="190"/>
    </location>
</feature>
<keyword evidence="11" id="KW-1185">Reference proteome</keyword>
<dbReference type="STRING" id="5722.A2E2I5"/>
<dbReference type="KEGG" id="tva:4771134"/>
<dbReference type="GO" id="GO:0051301">
    <property type="term" value="P:cell division"/>
    <property type="evidence" value="ECO:0007669"/>
    <property type="project" value="UniProtKB-KW"/>
</dbReference>
<dbReference type="eggNOG" id="KOG3772">
    <property type="taxonomic scope" value="Eukaryota"/>
</dbReference>
<dbReference type="InterPro" id="IPR001763">
    <property type="entry name" value="Rhodanese-like_dom"/>
</dbReference>
<keyword evidence="3" id="KW-0132">Cell division</keyword>
<evidence type="ECO:0000313" key="10">
    <source>
        <dbReference type="EMBL" id="EAY13160.1"/>
    </source>
</evidence>
<evidence type="ECO:0000256" key="6">
    <source>
        <dbReference type="ARBA" id="ARBA00022912"/>
    </source>
</evidence>
<organism evidence="10 11">
    <name type="scientific">Trichomonas vaginalis (strain ATCC PRA-98 / G3)</name>
    <dbReference type="NCBI Taxonomy" id="412133"/>
    <lineage>
        <taxon>Eukaryota</taxon>
        <taxon>Metamonada</taxon>
        <taxon>Parabasalia</taxon>
        <taxon>Trichomonadida</taxon>
        <taxon>Trichomonadidae</taxon>
        <taxon>Trichomonas</taxon>
    </lineage>
</organism>
<keyword evidence="4" id="KW-0498">Mitosis</keyword>
<evidence type="ECO:0000313" key="11">
    <source>
        <dbReference type="Proteomes" id="UP000001542"/>
    </source>
</evidence>
<evidence type="ECO:0000256" key="2">
    <source>
        <dbReference type="ARBA" id="ARBA00013064"/>
    </source>
</evidence>
<dbReference type="GO" id="GO:0000086">
    <property type="term" value="P:G2/M transition of mitotic cell cycle"/>
    <property type="evidence" value="ECO:0000318"/>
    <property type="project" value="GO_Central"/>
</dbReference>
<dbReference type="InParanoid" id="A2E2I5"/>